<gene>
    <name evidence="2" type="ORF">QWY31_11505</name>
</gene>
<dbReference type="InterPro" id="IPR053728">
    <property type="entry name" value="Alginate_Permeability_Chnl"/>
</dbReference>
<accession>A0ABT8F6N7</accession>
<dbReference type="RefSeq" id="WP_320004665.1">
    <property type="nucleotide sequence ID" value="NZ_JAUHJS010000005.1"/>
</dbReference>
<dbReference type="Gene3D" id="2.40.160.100">
    <property type="match status" value="1"/>
</dbReference>
<keyword evidence="1" id="KW-0732">Signal</keyword>
<sequence length="428" mass="49017">MKSLKATYLFLFLFGMIGLNLETQAQDAKVSAHYRINPLHSRGFRDPLNPGEKPGFYTMQISRLNLELSNKGDLSAGLSIQDRRFWGDESTRDDKATVTIYRAWVQKHFTEAFSVKLGRQDLIYNDNYLMGERAWVGTLAHDVAKVIYEKNGFKAHLVAGVNTKGGELDRDLYLGINNYKNMQFLWLHKDFKKLSSSFILQNLGFENADSSLTVYNMQNIGTHNELTISNSLSLTAFYYHQLGKNGKNQNVDAYYYSAQLTYTPIEPLSITAATLVSSGDSQNDYEDPTNTRSRYHDKPFFNGHEHFGLMDYFFFKNNTYMGVNDYFFKVEYQVNPKLKITNTTHEFFTNQVMNNELNQAMDKNLGIENDLLIAYKVSNGLKVTLGHSIMFGTDTFQQFTGGKTITESQYFYAVIVANPVFFQSKKDN</sequence>
<dbReference type="Proteomes" id="UP001168552">
    <property type="component" value="Unassembled WGS sequence"/>
</dbReference>
<reference evidence="2" key="1">
    <citation type="submission" date="2023-06" db="EMBL/GenBank/DDBJ databases">
        <title>Cytophagales bacterium Strain LB-30, isolated from soil.</title>
        <authorList>
            <person name="Liu B."/>
        </authorList>
    </citation>
    <scope>NUCLEOTIDE SEQUENCE</scope>
    <source>
        <strain evidence="2">LB-30</strain>
    </source>
</reference>
<dbReference type="EMBL" id="JAUHJS010000005">
    <property type="protein sequence ID" value="MDN4166132.1"/>
    <property type="molecule type" value="Genomic_DNA"/>
</dbReference>
<evidence type="ECO:0008006" key="4">
    <source>
        <dbReference type="Google" id="ProtNLM"/>
    </source>
</evidence>
<keyword evidence="3" id="KW-1185">Reference proteome</keyword>
<evidence type="ECO:0000256" key="1">
    <source>
        <dbReference type="SAM" id="SignalP"/>
    </source>
</evidence>
<evidence type="ECO:0000313" key="3">
    <source>
        <dbReference type="Proteomes" id="UP001168552"/>
    </source>
</evidence>
<feature type="signal peptide" evidence="1">
    <location>
        <begin position="1"/>
        <end position="25"/>
    </location>
</feature>
<dbReference type="SUPFAM" id="SSF56935">
    <property type="entry name" value="Porins"/>
    <property type="match status" value="1"/>
</dbReference>
<proteinExistence type="predicted"/>
<name>A0ABT8F6N7_9BACT</name>
<organism evidence="2 3">
    <name type="scientific">Shiella aurantiaca</name>
    <dbReference type="NCBI Taxonomy" id="3058365"/>
    <lineage>
        <taxon>Bacteria</taxon>
        <taxon>Pseudomonadati</taxon>
        <taxon>Bacteroidota</taxon>
        <taxon>Cytophagia</taxon>
        <taxon>Cytophagales</taxon>
        <taxon>Shiellaceae</taxon>
        <taxon>Shiella</taxon>
    </lineage>
</organism>
<protein>
    <recommendedName>
        <fullName evidence="4">Alginate export domain-containing protein</fullName>
    </recommendedName>
</protein>
<evidence type="ECO:0000313" key="2">
    <source>
        <dbReference type="EMBL" id="MDN4166132.1"/>
    </source>
</evidence>
<comment type="caution">
    <text evidence="2">The sequence shown here is derived from an EMBL/GenBank/DDBJ whole genome shotgun (WGS) entry which is preliminary data.</text>
</comment>
<feature type="chain" id="PRO_5046313217" description="Alginate export domain-containing protein" evidence="1">
    <location>
        <begin position="26"/>
        <end position="428"/>
    </location>
</feature>